<protein>
    <recommendedName>
        <fullName evidence="3">Glycosyltransferase RgtA/B/C/D-like domain-containing protein</fullName>
    </recommendedName>
</protein>
<organism evidence="2">
    <name type="scientific">marine metagenome</name>
    <dbReference type="NCBI Taxonomy" id="408172"/>
    <lineage>
        <taxon>unclassified sequences</taxon>
        <taxon>metagenomes</taxon>
        <taxon>ecological metagenomes</taxon>
    </lineage>
</organism>
<name>A0A381V3I8_9ZZZZ</name>
<keyword evidence="1" id="KW-1133">Transmembrane helix</keyword>
<feature type="transmembrane region" description="Helical" evidence="1">
    <location>
        <begin position="85"/>
        <end position="118"/>
    </location>
</feature>
<feature type="transmembrane region" description="Helical" evidence="1">
    <location>
        <begin position="323"/>
        <end position="347"/>
    </location>
</feature>
<evidence type="ECO:0000313" key="2">
    <source>
        <dbReference type="EMBL" id="SVA34956.1"/>
    </source>
</evidence>
<feature type="transmembrane region" description="Helical" evidence="1">
    <location>
        <begin position="246"/>
        <end position="269"/>
    </location>
</feature>
<feature type="transmembrane region" description="Helical" evidence="1">
    <location>
        <begin position="6"/>
        <end position="23"/>
    </location>
</feature>
<evidence type="ECO:0000256" key="1">
    <source>
        <dbReference type="SAM" id="Phobius"/>
    </source>
</evidence>
<keyword evidence="1" id="KW-0472">Membrane</keyword>
<accession>A0A381V3I8</accession>
<keyword evidence="1" id="KW-0812">Transmembrane</keyword>
<dbReference type="AlphaFoldDB" id="A0A381V3I8"/>
<feature type="transmembrane region" description="Helical" evidence="1">
    <location>
        <begin position="124"/>
        <end position="146"/>
    </location>
</feature>
<feature type="transmembrane region" description="Helical" evidence="1">
    <location>
        <begin position="182"/>
        <end position="207"/>
    </location>
</feature>
<feature type="transmembrane region" description="Helical" evidence="1">
    <location>
        <begin position="275"/>
        <end position="293"/>
    </location>
</feature>
<proteinExistence type="predicted"/>
<feature type="transmembrane region" description="Helical" evidence="1">
    <location>
        <begin position="153"/>
        <end position="176"/>
    </location>
</feature>
<feature type="transmembrane region" description="Helical" evidence="1">
    <location>
        <begin position="298"/>
        <end position="317"/>
    </location>
</feature>
<sequence length="541" mass="61369">MEYHTFLFPLTVLITAISCRLPFTNFPLDDDFSIYTYRARFAKLGLKWKQDIQLIGNPFWKMPILDFLYGNSEGGVRRLRGLQTVFHMLSAVTIYYVTWSFTQNSTAALIAGLLYAFYGTSPDLIAGSFNFEQFYIPFVLTGLASIESGPESIFFAGVCFGLASLAKITTLIYVPAMMLPAAIIYGTQATLIMGLGAATPLLISGLIDWKLGYMDAISRKQNNTRLATTLRLVKTKKMYFSILREVYLIIKQTLPVWIAGLPALILTIVSNNHPFLLAFAGATIAMMIAQRTFSRYHYLPWIALLSITSGLGVDLALNSSVTTWLWGSLFVFSLAWNLESLAPYYLLPLKPSTLARYEKFDQYLYLPYLGRQLKRLARLRKQSDQRIYVWGTFSQIYHLTGLPASDNYLHYSVGPWDTPSLEGFFNSMIEGLLKHRPAYLIKSFQDLDMNILEQVTGLRYRLIKVVLARFAVYKLEAITSIPTDPMSLAFLEKMNLMKSLTGEQRHAPGINREDFLQNRINTATAQCKKLLRLNPQDVDGW</sequence>
<feature type="non-terminal residue" evidence="2">
    <location>
        <position position="541"/>
    </location>
</feature>
<gene>
    <name evidence="2" type="ORF">METZ01_LOCUS87810</name>
</gene>
<dbReference type="EMBL" id="UINC01007760">
    <property type="protein sequence ID" value="SVA34956.1"/>
    <property type="molecule type" value="Genomic_DNA"/>
</dbReference>
<evidence type="ECO:0008006" key="3">
    <source>
        <dbReference type="Google" id="ProtNLM"/>
    </source>
</evidence>
<reference evidence="2" key="1">
    <citation type="submission" date="2018-05" db="EMBL/GenBank/DDBJ databases">
        <authorList>
            <person name="Lanie J.A."/>
            <person name="Ng W.-L."/>
            <person name="Kazmierczak K.M."/>
            <person name="Andrzejewski T.M."/>
            <person name="Davidsen T.M."/>
            <person name="Wayne K.J."/>
            <person name="Tettelin H."/>
            <person name="Glass J.I."/>
            <person name="Rusch D."/>
            <person name="Podicherti R."/>
            <person name="Tsui H.-C.T."/>
            <person name="Winkler M.E."/>
        </authorList>
    </citation>
    <scope>NUCLEOTIDE SEQUENCE</scope>
</reference>